<accession>A0AA95HF10</accession>
<proteinExistence type="inferred from homology"/>
<evidence type="ECO:0000256" key="10">
    <source>
        <dbReference type="ARBA" id="ARBA00023160"/>
    </source>
</evidence>
<keyword evidence="6 11" id="KW-1133">Transmembrane helix</keyword>
<evidence type="ECO:0000256" key="1">
    <source>
        <dbReference type="ARBA" id="ARBA00004141"/>
    </source>
</evidence>
<evidence type="ECO:0000256" key="4">
    <source>
        <dbReference type="ARBA" id="ARBA00022692"/>
    </source>
</evidence>
<dbReference type="GO" id="GO:0016717">
    <property type="term" value="F:oxidoreductase activity, acting on paired donors, with oxidation of a pair of donors resulting in the reduction of molecular oxygen to two molecules of water"/>
    <property type="evidence" value="ECO:0007669"/>
    <property type="project" value="InterPro"/>
</dbReference>
<keyword evidence="4 11" id="KW-0812">Transmembrane</keyword>
<feature type="transmembrane region" description="Helical" evidence="11">
    <location>
        <begin position="87"/>
        <end position="107"/>
    </location>
</feature>
<comment type="similarity">
    <text evidence="2">Belongs to the fatty acid desaturase type 2 family.</text>
</comment>
<keyword evidence="3" id="KW-0444">Lipid biosynthesis</keyword>
<dbReference type="AlphaFoldDB" id="A0AA95HF10"/>
<keyword evidence="10" id="KW-0275">Fatty acid biosynthesis</keyword>
<protein>
    <submittedName>
        <fullName evidence="12">Acyl-CoA desaturase</fullName>
        <ecNumber evidence="12">1.14.19.-</ecNumber>
    </submittedName>
</protein>
<dbReference type="EC" id="1.14.19.-" evidence="12"/>
<dbReference type="Proteomes" id="UP001301326">
    <property type="component" value="Chromosome"/>
</dbReference>
<feature type="transmembrane region" description="Helical" evidence="11">
    <location>
        <begin position="177"/>
        <end position="202"/>
    </location>
</feature>
<evidence type="ECO:0000256" key="2">
    <source>
        <dbReference type="ARBA" id="ARBA00008749"/>
    </source>
</evidence>
<keyword evidence="8" id="KW-0443">Lipid metabolism</keyword>
<reference evidence="12" key="2">
    <citation type="submission" date="2023-04" db="EMBL/GenBank/DDBJ databases">
        <authorList>
            <person name="Beletskiy A.V."/>
            <person name="Mardanov A.V."/>
            <person name="Ravin N.V."/>
        </authorList>
    </citation>
    <scope>NUCLEOTIDE SEQUENCE</scope>
    <source>
        <strain evidence="12">GKL-02</strain>
    </source>
</reference>
<evidence type="ECO:0000256" key="3">
    <source>
        <dbReference type="ARBA" id="ARBA00022516"/>
    </source>
</evidence>
<evidence type="ECO:0000256" key="7">
    <source>
        <dbReference type="ARBA" id="ARBA00023002"/>
    </source>
</evidence>
<keyword evidence="9 11" id="KW-0472">Membrane</keyword>
<dbReference type="EMBL" id="CP124756">
    <property type="protein sequence ID" value="WGZ94975.1"/>
    <property type="molecule type" value="Genomic_DNA"/>
</dbReference>
<evidence type="ECO:0000313" key="12">
    <source>
        <dbReference type="EMBL" id="WGZ94975.1"/>
    </source>
</evidence>
<comment type="subcellular location">
    <subcellularLocation>
        <location evidence="1">Membrane</location>
        <topology evidence="1">Multi-pass membrane protein</topology>
    </subcellularLocation>
</comment>
<dbReference type="InterPro" id="IPR015876">
    <property type="entry name" value="Acyl-CoA_DS"/>
</dbReference>
<sequence length="323" mass="36312">MNASTELSRIFLHDARTNPVAGDVRWSPIKSLWVFTHALLAVIGGAMTLSLDAVAIFVIITATTLCLGHSLGMHRRLIHNSYECPRWLEYSFVHLGVLVGLAGPFGMVHTHDLRDWAQRQAACHPYLRHGSTFWKDAWWQLHCDLHLEHPPSFRPEQRIAHDPILHFMEQTWMLQQLPLALLLFFVGGLPWVIWGISVRVIVSVTGHWLVGYFAHNSGEMDNEVLNAAVQGHNVKWAACITMGESWHNNHHAYPGSALLGLYANQADPGWRVLNALHNMGLVWNIVLPKDLPHRANLRPLTPRATQGTGDKHLTDCAILKALS</sequence>
<evidence type="ECO:0000256" key="9">
    <source>
        <dbReference type="ARBA" id="ARBA00023136"/>
    </source>
</evidence>
<gene>
    <name evidence="12" type="ORF">QJT81_03040</name>
</gene>
<keyword evidence="7 12" id="KW-0560">Oxidoreductase</keyword>
<dbReference type="PANTHER" id="PTHR11351">
    <property type="entry name" value="ACYL-COA DESATURASE"/>
    <property type="match status" value="1"/>
</dbReference>
<organism evidence="12">
    <name type="scientific">Candidatus Thiothrix putei</name>
    <dbReference type="NCBI Taxonomy" id="3080811"/>
    <lineage>
        <taxon>Bacteria</taxon>
        <taxon>Pseudomonadati</taxon>
        <taxon>Pseudomonadota</taxon>
        <taxon>Gammaproteobacteria</taxon>
        <taxon>Thiotrichales</taxon>
        <taxon>Thiotrichaceae</taxon>
        <taxon>Thiothrix</taxon>
    </lineage>
</organism>
<dbReference type="CDD" id="cd03505">
    <property type="entry name" value="Delta9-FADS-like"/>
    <property type="match status" value="1"/>
</dbReference>
<dbReference type="PANTHER" id="PTHR11351:SF31">
    <property type="entry name" value="DESATURASE 1, ISOFORM A-RELATED"/>
    <property type="match status" value="1"/>
</dbReference>
<evidence type="ECO:0000256" key="8">
    <source>
        <dbReference type="ARBA" id="ARBA00023098"/>
    </source>
</evidence>
<feature type="transmembrane region" description="Helical" evidence="11">
    <location>
        <begin position="34"/>
        <end position="67"/>
    </location>
</feature>
<dbReference type="KEGG" id="tput:QJT81_03040"/>
<evidence type="ECO:0000256" key="6">
    <source>
        <dbReference type="ARBA" id="ARBA00022989"/>
    </source>
</evidence>
<evidence type="ECO:0000256" key="11">
    <source>
        <dbReference type="SAM" id="Phobius"/>
    </source>
</evidence>
<keyword evidence="5" id="KW-0276">Fatty acid metabolism</keyword>
<reference evidence="12" key="1">
    <citation type="journal article" date="2023" name="Int. J. Mol. Sci.">
        <title>Metagenomics Revealed a New Genus 'Candidatus Thiocaldithrix dubininis' gen. nov., sp. nov. and a New Species 'Candidatus Thiothrix putei' sp. nov. in the Family Thiotrichaceae, Some Members of Which Have Traits of Both Na+- and H+-Motive Energetics.</title>
        <authorList>
            <person name="Ravin N.V."/>
            <person name="Muntyan M.S."/>
            <person name="Smolyakov D.D."/>
            <person name="Rudenko T.S."/>
            <person name="Beletsky A.V."/>
            <person name="Mardanov A.V."/>
            <person name="Grabovich M.Y."/>
        </authorList>
    </citation>
    <scope>NUCLEOTIDE SEQUENCE</scope>
    <source>
        <strain evidence="12">GKL-02</strain>
    </source>
</reference>
<dbReference type="GO" id="GO:0006633">
    <property type="term" value="P:fatty acid biosynthetic process"/>
    <property type="evidence" value="ECO:0007669"/>
    <property type="project" value="UniProtKB-KW"/>
</dbReference>
<evidence type="ECO:0000256" key="5">
    <source>
        <dbReference type="ARBA" id="ARBA00022832"/>
    </source>
</evidence>
<name>A0AA95HF10_9GAMM</name>
<dbReference type="GO" id="GO:0016020">
    <property type="term" value="C:membrane"/>
    <property type="evidence" value="ECO:0007669"/>
    <property type="project" value="UniProtKB-SubCell"/>
</dbReference>